<accession>A0A6A5XAK1</accession>
<keyword evidence="13" id="KW-0406">Ion transport</keyword>
<dbReference type="GO" id="GO:0004322">
    <property type="term" value="F:ferroxidase activity"/>
    <property type="evidence" value="ECO:0007669"/>
    <property type="project" value="TreeGrafter"/>
</dbReference>
<evidence type="ECO:0000256" key="2">
    <source>
        <dbReference type="ARBA" id="ARBA00022448"/>
    </source>
</evidence>
<comment type="similarity">
    <text evidence="1">Belongs to the multicopper oxidase family.</text>
</comment>
<dbReference type="Proteomes" id="UP000799778">
    <property type="component" value="Unassembled WGS sequence"/>
</dbReference>
<keyword evidence="5 17" id="KW-0812">Transmembrane</keyword>
<dbReference type="Pfam" id="PF00394">
    <property type="entry name" value="Cu-oxidase"/>
    <property type="match status" value="1"/>
</dbReference>
<evidence type="ECO:0000313" key="22">
    <source>
        <dbReference type="EMBL" id="KAF2010008.1"/>
    </source>
</evidence>
<sequence>MATNNFTTSSFLLYSLVGFAHASTINHNFDVGWVYANPDGLQNRPVIGINGQWPIPTITADKGDRLIINVTNSLHNESTSLHFHGIYQNGSTHMDGPVAVTQCDIPPGSSFVYNFTVDQPGTYWYHSHSRGQYPDGLRGALIIHDPESPHKNLYDAEIVLTFSDWYHSLMNPLLNSFLSISNPSGAEPVPQSSLVNETRDLSVAVEPGKTYLVRMVNMGAFAAQYVWFEDHTMRIVEVDGIYTEPTEASMIYMTAAQRYSVLITTKNSTAGNFAFVGSMDQDLFDVVPDGLNPNVTGWLVYDSTKEKPAAKEISEFAPFDDFTLVPQDSEPLLQHVDRSITLDMKMDNLIDGANYAFFNDKTYVAPKVPTLYTALSTGANASNPEIYGSYTNQFVLSENEVIEIILNNNDPGKHPFHLHGHAFQVAYRSEEEAGPYDASQITDGTFPASPMRRDTVLVNPNGNIVLRFRANNPGIWLFHCHIEWHVASGLVATMIESPLSLQKQLADGIPENHLDVCKSSRVPTAGNAAGNTVDLFDLAGENKAPGPLPAGFTPRGIVALVFSCVAAFVGVGVVAWYGVAPIKAKSV</sequence>
<dbReference type="OrthoDB" id="2121828at2759"/>
<evidence type="ECO:0000256" key="3">
    <source>
        <dbReference type="ARBA" id="ARBA00022475"/>
    </source>
</evidence>
<keyword evidence="12" id="KW-0186">Copper</keyword>
<evidence type="ECO:0000256" key="16">
    <source>
        <dbReference type="ARBA" id="ARBA00037814"/>
    </source>
</evidence>
<dbReference type="InterPro" id="IPR045087">
    <property type="entry name" value="Cu-oxidase_fam"/>
</dbReference>
<dbReference type="PROSITE" id="PS00080">
    <property type="entry name" value="MULTICOPPER_OXIDASE2"/>
    <property type="match status" value="1"/>
</dbReference>
<dbReference type="SUPFAM" id="SSF49503">
    <property type="entry name" value="Cupredoxins"/>
    <property type="match status" value="3"/>
</dbReference>
<dbReference type="PANTHER" id="PTHR11709">
    <property type="entry name" value="MULTI-COPPER OXIDASE"/>
    <property type="match status" value="1"/>
</dbReference>
<keyword evidence="10" id="KW-0560">Oxidoreductase</keyword>
<dbReference type="RefSeq" id="XP_033378347.1">
    <property type="nucleotide sequence ID" value="XM_033532765.1"/>
</dbReference>
<dbReference type="InterPro" id="IPR033138">
    <property type="entry name" value="Cu_oxidase_CS"/>
</dbReference>
<organism evidence="22 23">
    <name type="scientific">Aaosphaeria arxii CBS 175.79</name>
    <dbReference type="NCBI Taxonomy" id="1450172"/>
    <lineage>
        <taxon>Eukaryota</taxon>
        <taxon>Fungi</taxon>
        <taxon>Dikarya</taxon>
        <taxon>Ascomycota</taxon>
        <taxon>Pezizomycotina</taxon>
        <taxon>Dothideomycetes</taxon>
        <taxon>Pleosporomycetidae</taxon>
        <taxon>Pleosporales</taxon>
        <taxon>Pleosporales incertae sedis</taxon>
        <taxon>Aaosphaeria</taxon>
    </lineage>
</organism>
<dbReference type="GO" id="GO:0033573">
    <property type="term" value="C:high-affinity iron permease complex"/>
    <property type="evidence" value="ECO:0007669"/>
    <property type="project" value="TreeGrafter"/>
</dbReference>
<keyword evidence="14 17" id="KW-0472">Membrane</keyword>
<feature type="domain" description="Plastocyanin-like" evidence="19">
    <location>
        <begin position="157"/>
        <end position="303"/>
    </location>
</feature>
<dbReference type="InterPro" id="IPR011706">
    <property type="entry name" value="Cu-oxidase_C"/>
</dbReference>
<dbReference type="GO" id="GO:0010106">
    <property type="term" value="P:cellular response to iron ion starvation"/>
    <property type="evidence" value="ECO:0007669"/>
    <property type="project" value="TreeGrafter"/>
</dbReference>
<proteinExistence type="inferred from homology"/>
<dbReference type="InterPro" id="IPR002355">
    <property type="entry name" value="Cu_oxidase_Cu_BS"/>
</dbReference>
<protein>
    <submittedName>
        <fullName evidence="22">Multicopper oxidase</fullName>
    </submittedName>
</protein>
<dbReference type="CDD" id="cd13851">
    <property type="entry name" value="CuRO_1_Fet3p"/>
    <property type="match status" value="1"/>
</dbReference>
<evidence type="ECO:0000256" key="14">
    <source>
        <dbReference type="ARBA" id="ARBA00023136"/>
    </source>
</evidence>
<reference evidence="22" key="1">
    <citation type="journal article" date="2020" name="Stud. Mycol.">
        <title>101 Dothideomycetes genomes: a test case for predicting lifestyles and emergence of pathogens.</title>
        <authorList>
            <person name="Haridas S."/>
            <person name="Albert R."/>
            <person name="Binder M."/>
            <person name="Bloem J."/>
            <person name="Labutti K."/>
            <person name="Salamov A."/>
            <person name="Andreopoulos B."/>
            <person name="Baker S."/>
            <person name="Barry K."/>
            <person name="Bills G."/>
            <person name="Bluhm B."/>
            <person name="Cannon C."/>
            <person name="Castanera R."/>
            <person name="Culley D."/>
            <person name="Daum C."/>
            <person name="Ezra D."/>
            <person name="Gonzalez J."/>
            <person name="Henrissat B."/>
            <person name="Kuo A."/>
            <person name="Liang C."/>
            <person name="Lipzen A."/>
            <person name="Lutzoni F."/>
            <person name="Magnuson J."/>
            <person name="Mondo S."/>
            <person name="Nolan M."/>
            <person name="Ohm R."/>
            <person name="Pangilinan J."/>
            <person name="Park H.-J."/>
            <person name="Ramirez L."/>
            <person name="Alfaro M."/>
            <person name="Sun H."/>
            <person name="Tritt A."/>
            <person name="Yoshinaga Y."/>
            <person name="Zwiers L.-H."/>
            <person name="Turgeon B."/>
            <person name="Goodwin S."/>
            <person name="Spatafora J."/>
            <person name="Crous P."/>
            <person name="Grigoriev I."/>
        </authorList>
    </citation>
    <scope>NUCLEOTIDE SEQUENCE</scope>
    <source>
        <strain evidence="22">CBS 175.79</strain>
    </source>
</reference>
<evidence type="ECO:0000256" key="8">
    <source>
        <dbReference type="ARBA" id="ARBA00022737"/>
    </source>
</evidence>
<keyword evidence="7 18" id="KW-0732">Signal</keyword>
<dbReference type="PROSITE" id="PS00079">
    <property type="entry name" value="MULTICOPPER_OXIDASE1"/>
    <property type="match status" value="2"/>
</dbReference>
<dbReference type="Pfam" id="PF07732">
    <property type="entry name" value="Cu-oxidase_3"/>
    <property type="match status" value="1"/>
</dbReference>
<gene>
    <name evidence="22" type="ORF">BU24DRAFT_473199</name>
</gene>
<keyword evidence="6" id="KW-0479">Metal-binding</keyword>
<keyword evidence="8" id="KW-0677">Repeat</keyword>
<feature type="signal peptide" evidence="18">
    <location>
        <begin position="1"/>
        <end position="22"/>
    </location>
</feature>
<dbReference type="CDD" id="cd13877">
    <property type="entry name" value="CuRO_2_Fet3p_like"/>
    <property type="match status" value="1"/>
</dbReference>
<dbReference type="PANTHER" id="PTHR11709:SF361">
    <property type="entry name" value="IRON TRANSPORT MULTICOPPER OXIDASE FET3"/>
    <property type="match status" value="1"/>
</dbReference>
<dbReference type="GO" id="GO:0033215">
    <property type="term" value="P:reductive iron assimilation"/>
    <property type="evidence" value="ECO:0007669"/>
    <property type="project" value="TreeGrafter"/>
</dbReference>
<dbReference type="GO" id="GO:0005507">
    <property type="term" value="F:copper ion binding"/>
    <property type="evidence" value="ECO:0007669"/>
    <property type="project" value="InterPro"/>
</dbReference>
<evidence type="ECO:0000256" key="10">
    <source>
        <dbReference type="ARBA" id="ARBA00023002"/>
    </source>
</evidence>
<keyword evidence="3" id="KW-1003">Cell membrane</keyword>
<evidence type="ECO:0000256" key="11">
    <source>
        <dbReference type="ARBA" id="ARBA00023004"/>
    </source>
</evidence>
<dbReference type="GeneID" id="54290162"/>
<dbReference type="InterPro" id="IPR008972">
    <property type="entry name" value="Cupredoxin"/>
</dbReference>
<keyword evidence="4" id="KW-0410">Iron transport</keyword>
<evidence type="ECO:0000259" key="19">
    <source>
        <dbReference type="Pfam" id="PF00394"/>
    </source>
</evidence>
<evidence type="ECO:0000256" key="7">
    <source>
        <dbReference type="ARBA" id="ARBA00022729"/>
    </source>
</evidence>
<feature type="transmembrane region" description="Helical" evidence="17">
    <location>
        <begin position="557"/>
        <end position="579"/>
    </location>
</feature>
<name>A0A6A5XAK1_9PLEO</name>
<evidence type="ECO:0000259" key="20">
    <source>
        <dbReference type="Pfam" id="PF07731"/>
    </source>
</evidence>
<dbReference type="AlphaFoldDB" id="A0A6A5XAK1"/>
<evidence type="ECO:0000256" key="13">
    <source>
        <dbReference type="ARBA" id="ARBA00023065"/>
    </source>
</evidence>
<dbReference type="FunFam" id="2.60.40.420:FF:000024">
    <property type="entry name" value="FET5p Multicopper oxidase"/>
    <property type="match status" value="1"/>
</dbReference>
<evidence type="ECO:0000256" key="15">
    <source>
        <dbReference type="ARBA" id="ARBA00023180"/>
    </source>
</evidence>
<dbReference type="Pfam" id="PF07731">
    <property type="entry name" value="Cu-oxidase_2"/>
    <property type="match status" value="1"/>
</dbReference>
<dbReference type="CDD" id="cd13899">
    <property type="entry name" value="CuRO_3_Fet3p"/>
    <property type="match status" value="1"/>
</dbReference>
<keyword evidence="15" id="KW-0325">Glycoprotein</keyword>
<evidence type="ECO:0000256" key="6">
    <source>
        <dbReference type="ARBA" id="ARBA00022723"/>
    </source>
</evidence>
<dbReference type="Gene3D" id="2.60.40.420">
    <property type="entry name" value="Cupredoxins - blue copper proteins"/>
    <property type="match status" value="3"/>
</dbReference>
<dbReference type="InterPro" id="IPR011707">
    <property type="entry name" value="Cu-oxidase-like_N"/>
</dbReference>
<feature type="domain" description="Plastocyanin-like" evidence="20">
    <location>
        <begin position="363"/>
        <end position="498"/>
    </location>
</feature>
<keyword evidence="9 17" id="KW-1133">Transmembrane helix</keyword>
<evidence type="ECO:0000256" key="18">
    <source>
        <dbReference type="SAM" id="SignalP"/>
    </source>
</evidence>
<keyword evidence="11" id="KW-0408">Iron</keyword>
<dbReference type="EMBL" id="ML978077">
    <property type="protein sequence ID" value="KAF2010008.1"/>
    <property type="molecule type" value="Genomic_DNA"/>
</dbReference>
<evidence type="ECO:0000256" key="9">
    <source>
        <dbReference type="ARBA" id="ARBA00022989"/>
    </source>
</evidence>
<comment type="subcellular location">
    <subcellularLocation>
        <location evidence="16">Cell membrane</location>
        <topology evidence="16">Single-pass type I membrane protein</topology>
        <orientation evidence="16">Extracellular side</orientation>
    </subcellularLocation>
</comment>
<evidence type="ECO:0000256" key="1">
    <source>
        <dbReference type="ARBA" id="ARBA00010609"/>
    </source>
</evidence>
<dbReference type="InterPro" id="IPR001117">
    <property type="entry name" value="Cu-oxidase_2nd"/>
</dbReference>
<keyword evidence="23" id="KW-1185">Reference proteome</keyword>
<dbReference type="InterPro" id="IPR044130">
    <property type="entry name" value="CuRO_2_Fet3-like"/>
</dbReference>
<feature type="domain" description="Plastocyanin-like" evidence="21">
    <location>
        <begin position="31"/>
        <end position="147"/>
    </location>
</feature>
<evidence type="ECO:0000256" key="12">
    <source>
        <dbReference type="ARBA" id="ARBA00023008"/>
    </source>
</evidence>
<evidence type="ECO:0000256" key="5">
    <source>
        <dbReference type="ARBA" id="ARBA00022692"/>
    </source>
</evidence>
<dbReference type="FunFam" id="2.60.40.420:FF:000025">
    <property type="entry name" value="FET5p Multicopper oxidase"/>
    <property type="match status" value="1"/>
</dbReference>
<feature type="chain" id="PRO_5025551332" evidence="18">
    <location>
        <begin position="23"/>
        <end position="587"/>
    </location>
</feature>
<keyword evidence="2" id="KW-0813">Transport</keyword>
<evidence type="ECO:0000259" key="21">
    <source>
        <dbReference type="Pfam" id="PF07732"/>
    </source>
</evidence>
<evidence type="ECO:0000313" key="23">
    <source>
        <dbReference type="Proteomes" id="UP000799778"/>
    </source>
</evidence>
<evidence type="ECO:0000256" key="4">
    <source>
        <dbReference type="ARBA" id="ARBA00022496"/>
    </source>
</evidence>
<evidence type="ECO:0000256" key="17">
    <source>
        <dbReference type="SAM" id="Phobius"/>
    </source>
</evidence>
<dbReference type="FunFam" id="2.60.40.420:FF:000022">
    <property type="entry name" value="FET5p Multicopper oxidase"/>
    <property type="match status" value="1"/>
</dbReference>